<feature type="compositionally biased region" description="Low complexity" evidence="1">
    <location>
        <begin position="8"/>
        <end position="19"/>
    </location>
</feature>
<reference evidence="2 3" key="1">
    <citation type="submission" date="2022-11" db="EMBL/GenBank/DDBJ databases">
        <title>Genome sequencing of Acetobacter type strain.</title>
        <authorList>
            <person name="Heo J."/>
            <person name="Lee D."/>
            <person name="Han B.-H."/>
            <person name="Hong S.-B."/>
            <person name="Kwon S.-W."/>
        </authorList>
    </citation>
    <scope>NUCLEOTIDE SEQUENCE [LARGE SCALE GENOMIC DNA]</scope>
    <source>
        <strain evidence="2 3">KACC 21253</strain>
    </source>
</reference>
<accession>A0ABT3QH95</accession>
<proteinExistence type="predicted"/>
<feature type="region of interest" description="Disordered" evidence="1">
    <location>
        <begin position="1"/>
        <end position="26"/>
    </location>
</feature>
<gene>
    <name evidence="2" type="ORF">OQ497_11950</name>
</gene>
<evidence type="ECO:0000256" key="1">
    <source>
        <dbReference type="SAM" id="MobiDB-lite"/>
    </source>
</evidence>
<dbReference type="RefSeq" id="WP_173560303.1">
    <property type="nucleotide sequence ID" value="NZ_JAPIUZ010000008.1"/>
</dbReference>
<comment type="caution">
    <text evidence="2">The sequence shown here is derived from an EMBL/GenBank/DDBJ whole genome shotgun (WGS) entry which is preliminary data.</text>
</comment>
<dbReference type="EMBL" id="JAPIUZ010000008">
    <property type="protein sequence ID" value="MCX2564661.1"/>
    <property type="molecule type" value="Genomic_DNA"/>
</dbReference>
<evidence type="ECO:0000313" key="3">
    <source>
        <dbReference type="Proteomes" id="UP001301152"/>
    </source>
</evidence>
<evidence type="ECO:0000313" key="2">
    <source>
        <dbReference type="EMBL" id="MCX2564661.1"/>
    </source>
</evidence>
<keyword evidence="3" id="KW-1185">Reference proteome</keyword>
<dbReference type="Proteomes" id="UP001301152">
    <property type="component" value="Unassembled WGS sequence"/>
</dbReference>
<organism evidence="2 3">
    <name type="scientific">Acetobacter thailandicus</name>
    <dbReference type="NCBI Taxonomy" id="1502842"/>
    <lineage>
        <taxon>Bacteria</taxon>
        <taxon>Pseudomonadati</taxon>
        <taxon>Pseudomonadota</taxon>
        <taxon>Alphaproteobacteria</taxon>
        <taxon>Acetobacterales</taxon>
        <taxon>Acetobacteraceae</taxon>
        <taxon>Acetobacter</taxon>
    </lineage>
</organism>
<sequence length="69" mass="7815">MAGKVKNNENNKSAANDNNLDGGDKYQIDEVAMTISRLIGRKMAREYWDKISFANDNKSSSFDNINDRN</sequence>
<protein>
    <submittedName>
        <fullName evidence="2">Uncharacterized protein</fullName>
    </submittedName>
</protein>
<name>A0ABT3QH95_9PROT</name>